<dbReference type="PANTHER" id="PTHR14239">
    <property type="entry name" value="DUDULIN-RELATED"/>
    <property type="match status" value="1"/>
</dbReference>
<evidence type="ECO:0000313" key="3">
    <source>
        <dbReference type="EMBL" id="CAG4999196.1"/>
    </source>
</evidence>
<comment type="caution">
    <text evidence="3">The sequence shown here is derived from an EMBL/GenBank/DDBJ whole genome shotgun (WGS) entry which is preliminary data.</text>
</comment>
<dbReference type="InterPro" id="IPR051267">
    <property type="entry name" value="STEAP_metalloreductase"/>
</dbReference>
<feature type="domain" description="Pyrroline-5-carboxylate reductase catalytic N-terminal" evidence="2">
    <location>
        <begin position="2"/>
        <end position="91"/>
    </location>
</feature>
<accession>A0A916JAU5</accession>
<sequence length="197" mass="20206">MKIGIIGAGGIGQAFAKHAALAGYEVIISNSRGPESLAEIVKSLGSNVTAVTIEEAADADVVFLSVPWLALEGIGAGRDSWAGKTVIDANNAFLPGFKVADLGGKMSSEVVAGWFPGAAVVKAFNTLAQPLLNSEPREAGGNRVIFYSGNDDAAKKLVAEIIEKIGFAGIDLGKLDEGGKLQAFPGGALSLLNLIKL</sequence>
<evidence type="ECO:0000313" key="4">
    <source>
        <dbReference type="Proteomes" id="UP000680038"/>
    </source>
</evidence>
<organism evidence="3 4">
    <name type="scientific">Dyadobacter helix</name>
    <dbReference type="NCBI Taxonomy" id="2822344"/>
    <lineage>
        <taxon>Bacteria</taxon>
        <taxon>Pseudomonadati</taxon>
        <taxon>Bacteroidota</taxon>
        <taxon>Cytophagia</taxon>
        <taxon>Cytophagales</taxon>
        <taxon>Spirosomataceae</taxon>
        <taxon>Dyadobacter</taxon>
    </lineage>
</organism>
<dbReference type="RefSeq" id="WP_215238838.1">
    <property type="nucleotide sequence ID" value="NZ_CAJRAF010000002.1"/>
</dbReference>
<evidence type="ECO:0000256" key="1">
    <source>
        <dbReference type="ARBA" id="ARBA00023002"/>
    </source>
</evidence>
<dbReference type="Proteomes" id="UP000680038">
    <property type="component" value="Unassembled WGS sequence"/>
</dbReference>
<keyword evidence="4" id="KW-1185">Reference proteome</keyword>
<dbReference type="EMBL" id="CAJRAF010000002">
    <property type="protein sequence ID" value="CAG4999196.1"/>
    <property type="molecule type" value="Genomic_DNA"/>
</dbReference>
<dbReference type="Gene3D" id="3.40.50.720">
    <property type="entry name" value="NAD(P)-binding Rossmann-like Domain"/>
    <property type="match status" value="1"/>
</dbReference>
<reference evidence="3" key="1">
    <citation type="submission" date="2021-04" db="EMBL/GenBank/DDBJ databases">
        <authorList>
            <person name="Rodrigo-Torres L."/>
            <person name="Arahal R. D."/>
            <person name="Lucena T."/>
        </authorList>
    </citation>
    <scope>NUCLEOTIDE SEQUENCE</scope>
    <source>
        <strain evidence="3">CECT 9275</strain>
    </source>
</reference>
<name>A0A916JAU5_9BACT</name>
<keyword evidence="1" id="KW-0560">Oxidoreductase</keyword>
<dbReference type="AlphaFoldDB" id="A0A916JAU5"/>
<dbReference type="Pfam" id="PF03807">
    <property type="entry name" value="F420_oxidored"/>
    <property type="match status" value="1"/>
</dbReference>
<protein>
    <recommendedName>
        <fullName evidence="2">Pyrroline-5-carboxylate reductase catalytic N-terminal domain-containing protein</fullName>
    </recommendedName>
</protein>
<proteinExistence type="predicted"/>
<dbReference type="GO" id="GO:0016491">
    <property type="term" value="F:oxidoreductase activity"/>
    <property type="evidence" value="ECO:0007669"/>
    <property type="project" value="UniProtKB-KW"/>
</dbReference>
<dbReference type="InterPro" id="IPR036291">
    <property type="entry name" value="NAD(P)-bd_dom_sf"/>
</dbReference>
<evidence type="ECO:0000259" key="2">
    <source>
        <dbReference type="Pfam" id="PF03807"/>
    </source>
</evidence>
<dbReference type="InterPro" id="IPR028939">
    <property type="entry name" value="P5C_Rdtase_cat_N"/>
</dbReference>
<gene>
    <name evidence="3" type="ORF">DYBT9275_02175</name>
</gene>
<dbReference type="SUPFAM" id="SSF51735">
    <property type="entry name" value="NAD(P)-binding Rossmann-fold domains"/>
    <property type="match status" value="1"/>
</dbReference>